<organism evidence="9 10">
    <name type="scientific">Panagrolaimus davidi</name>
    <dbReference type="NCBI Taxonomy" id="227884"/>
    <lineage>
        <taxon>Eukaryota</taxon>
        <taxon>Metazoa</taxon>
        <taxon>Ecdysozoa</taxon>
        <taxon>Nematoda</taxon>
        <taxon>Chromadorea</taxon>
        <taxon>Rhabditida</taxon>
        <taxon>Tylenchina</taxon>
        <taxon>Panagrolaimomorpha</taxon>
        <taxon>Panagrolaimoidea</taxon>
        <taxon>Panagrolaimidae</taxon>
        <taxon>Panagrolaimus</taxon>
    </lineage>
</organism>
<evidence type="ECO:0000256" key="6">
    <source>
        <dbReference type="ARBA" id="ARBA00023157"/>
    </source>
</evidence>
<feature type="chain" id="PRO_5037850901" description="acid phosphatase" evidence="8">
    <location>
        <begin position="20"/>
        <end position="95"/>
    </location>
</feature>
<keyword evidence="4 8" id="KW-0732">Signal</keyword>
<dbReference type="PANTHER" id="PTHR11567">
    <property type="entry name" value="ACID PHOSPHATASE-RELATED"/>
    <property type="match status" value="1"/>
</dbReference>
<comment type="similarity">
    <text evidence="2">Belongs to the histidine acid phosphatase family.</text>
</comment>
<name>A0A914QQU6_9BILA</name>
<comment type="catalytic activity">
    <reaction evidence="1">
        <text>a phosphate monoester + H2O = an alcohol + phosphate</text>
        <dbReference type="Rhea" id="RHEA:15017"/>
        <dbReference type="ChEBI" id="CHEBI:15377"/>
        <dbReference type="ChEBI" id="CHEBI:30879"/>
        <dbReference type="ChEBI" id="CHEBI:43474"/>
        <dbReference type="ChEBI" id="CHEBI:67140"/>
        <dbReference type="EC" id="3.1.3.2"/>
    </reaction>
</comment>
<keyword evidence="6" id="KW-1015">Disulfide bond</keyword>
<dbReference type="InterPro" id="IPR000560">
    <property type="entry name" value="His_Pase_clade-2"/>
</dbReference>
<evidence type="ECO:0000256" key="5">
    <source>
        <dbReference type="ARBA" id="ARBA00022801"/>
    </source>
</evidence>
<proteinExistence type="inferred from homology"/>
<dbReference type="WBParaSite" id="PDA_v2.g29731.t1">
    <property type="protein sequence ID" value="PDA_v2.g29731.t1"/>
    <property type="gene ID" value="PDA_v2.g29731"/>
</dbReference>
<evidence type="ECO:0000256" key="8">
    <source>
        <dbReference type="SAM" id="SignalP"/>
    </source>
</evidence>
<accession>A0A914QQU6</accession>
<dbReference type="CDD" id="cd07061">
    <property type="entry name" value="HP_HAP_like"/>
    <property type="match status" value="1"/>
</dbReference>
<dbReference type="InterPro" id="IPR029033">
    <property type="entry name" value="His_PPase_superfam"/>
</dbReference>
<dbReference type="AlphaFoldDB" id="A0A914QQU6"/>
<feature type="signal peptide" evidence="8">
    <location>
        <begin position="1"/>
        <end position="19"/>
    </location>
</feature>
<evidence type="ECO:0000256" key="4">
    <source>
        <dbReference type="ARBA" id="ARBA00022729"/>
    </source>
</evidence>
<dbReference type="Proteomes" id="UP000887578">
    <property type="component" value="Unplaced"/>
</dbReference>
<evidence type="ECO:0000313" key="9">
    <source>
        <dbReference type="Proteomes" id="UP000887578"/>
    </source>
</evidence>
<evidence type="ECO:0000256" key="2">
    <source>
        <dbReference type="ARBA" id="ARBA00005375"/>
    </source>
</evidence>
<dbReference type="SUPFAM" id="SSF53254">
    <property type="entry name" value="Phosphoglycerate mutase-like"/>
    <property type="match status" value="1"/>
</dbReference>
<dbReference type="Pfam" id="PF00328">
    <property type="entry name" value="His_Phos_2"/>
    <property type="match status" value="1"/>
</dbReference>
<evidence type="ECO:0000313" key="10">
    <source>
        <dbReference type="WBParaSite" id="PDA_v2.g29731.t1"/>
    </source>
</evidence>
<protein>
    <recommendedName>
        <fullName evidence="3">acid phosphatase</fullName>
        <ecNumber evidence="3">3.1.3.2</ecNumber>
    </recommendedName>
</protein>
<dbReference type="InterPro" id="IPR033379">
    <property type="entry name" value="Acid_Pase_AS"/>
</dbReference>
<keyword evidence="9" id="KW-1185">Reference proteome</keyword>
<reference evidence="10" key="1">
    <citation type="submission" date="2022-11" db="UniProtKB">
        <authorList>
            <consortium name="WormBaseParasite"/>
        </authorList>
    </citation>
    <scope>IDENTIFICATION</scope>
</reference>
<dbReference type="InterPro" id="IPR050645">
    <property type="entry name" value="Histidine_acid_phosphatase"/>
</dbReference>
<dbReference type="EC" id="3.1.3.2" evidence="3"/>
<keyword evidence="7" id="KW-0325">Glycoprotein</keyword>
<dbReference type="PROSITE" id="PS00616">
    <property type="entry name" value="HIS_ACID_PHOSPHAT_1"/>
    <property type="match status" value="1"/>
</dbReference>
<evidence type="ECO:0000256" key="1">
    <source>
        <dbReference type="ARBA" id="ARBA00000032"/>
    </source>
</evidence>
<keyword evidence="5" id="KW-0378">Hydrolase</keyword>
<evidence type="ECO:0000256" key="3">
    <source>
        <dbReference type="ARBA" id="ARBA00012646"/>
    </source>
</evidence>
<evidence type="ECO:0000256" key="7">
    <source>
        <dbReference type="ARBA" id="ARBA00023180"/>
    </source>
</evidence>
<dbReference type="GO" id="GO:0003993">
    <property type="term" value="F:acid phosphatase activity"/>
    <property type="evidence" value="ECO:0007669"/>
    <property type="project" value="UniProtKB-EC"/>
</dbReference>
<sequence length="95" mass="11308">MLFLLILLLISLNLNFNESRELRFVQAIWRHGDRSPTKLPYPNDIYDESYWQRGWSQLTDLGVEQLEELGTFFNDRYVGKFVNSSYKPDEVSLIF</sequence>
<dbReference type="Gene3D" id="3.40.50.1240">
    <property type="entry name" value="Phosphoglycerate mutase-like"/>
    <property type="match status" value="1"/>
</dbReference>
<dbReference type="PANTHER" id="PTHR11567:SF211">
    <property type="entry name" value="PROSTATIC ACID PHOSPHATASE"/>
    <property type="match status" value="1"/>
</dbReference>